<evidence type="ECO:0000313" key="8">
    <source>
        <dbReference type="EMBL" id="VDI49479.1"/>
    </source>
</evidence>
<organism evidence="8 9">
    <name type="scientific">Mytilus galloprovincialis</name>
    <name type="common">Mediterranean mussel</name>
    <dbReference type="NCBI Taxonomy" id="29158"/>
    <lineage>
        <taxon>Eukaryota</taxon>
        <taxon>Metazoa</taxon>
        <taxon>Spiralia</taxon>
        <taxon>Lophotrochozoa</taxon>
        <taxon>Mollusca</taxon>
        <taxon>Bivalvia</taxon>
        <taxon>Autobranchia</taxon>
        <taxon>Pteriomorphia</taxon>
        <taxon>Mytilida</taxon>
        <taxon>Mytiloidea</taxon>
        <taxon>Mytilidae</taxon>
        <taxon>Mytilinae</taxon>
        <taxon>Mytilus</taxon>
    </lineage>
</organism>
<feature type="domain" description="EGF-like" evidence="6">
    <location>
        <begin position="2378"/>
        <end position="2411"/>
    </location>
</feature>
<dbReference type="InterPro" id="IPR000742">
    <property type="entry name" value="EGF"/>
</dbReference>
<dbReference type="GO" id="GO:0005112">
    <property type="term" value="F:Notch binding"/>
    <property type="evidence" value="ECO:0007669"/>
    <property type="project" value="TreeGrafter"/>
</dbReference>
<evidence type="ECO:0000259" key="6">
    <source>
        <dbReference type="PROSITE" id="PS50026"/>
    </source>
</evidence>
<dbReference type="InterPro" id="IPR039448">
    <property type="entry name" value="Beta_helix"/>
</dbReference>
<dbReference type="GO" id="GO:0005886">
    <property type="term" value="C:plasma membrane"/>
    <property type="evidence" value="ECO:0007669"/>
    <property type="project" value="TreeGrafter"/>
</dbReference>
<dbReference type="GO" id="GO:0007156">
    <property type="term" value="P:homophilic cell adhesion via plasma membrane adhesion molecules"/>
    <property type="evidence" value="ECO:0007669"/>
    <property type="project" value="InterPro"/>
</dbReference>
<dbReference type="Pfam" id="PF01833">
    <property type="entry name" value="TIG"/>
    <property type="match status" value="1"/>
</dbReference>
<dbReference type="InterPro" id="IPR014756">
    <property type="entry name" value="Ig_E-set"/>
</dbReference>
<dbReference type="OrthoDB" id="10268124at2759"/>
<keyword evidence="4" id="KW-1015">Disulfide bond</keyword>
<dbReference type="PANTHER" id="PTHR24044:SF501">
    <property type="entry name" value="EGF-LIKE DOMAIN-CONTAINING PROTEIN C02B10.3"/>
    <property type="match status" value="1"/>
</dbReference>
<proteinExistence type="predicted"/>
<dbReference type="InterPro" id="IPR011050">
    <property type="entry name" value="Pectin_lyase_fold/virulence"/>
</dbReference>
<dbReference type="EMBL" id="UYJE01006832">
    <property type="protein sequence ID" value="VDI49479.1"/>
    <property type="molecule type" value="Genomic_DNA"/>
</dbReference>
<feature type="disulfide bond" evidence="4">
    <location>
        <begin position="2367"/>
        <end position="2376"/>
    </location>
</feature>
<dbReference type="InterPro" id="IPR006626">
    <property type="entry name" value="PbH1"/>
</dbReference>
<keyword evidence="9" id="KW-1185">Reference proteome</keyword>
<feature type="non-terminal residue" evidence="8">
    <location>
        <position position="1"/>
    </location>
</feature>
<dbReference type="InterPro" id="IPR013783">
    <property type="entry name" value="Ig-like_fold"/>
</dbReference>
<feature type="compositionally biased region" description="Polar residues" evidence="5">
    <location>
        <begin position="4162"/>
        <end position="4208"/>
    </location>
</feature>
<dbReference type="GO" id="GO:0007219">
    <property type="term" value="P:Notch signaling pathway"/>
    <property type="evidence" value="ECO:0007669"/>
    <property type="project" value="TreeGrafter"/>
</dbReference>
<keyword evidence="2" id="KW-0966">Cell projection</keyword>
<dbReference type="Pfam" id="PF13229">
    <property type="entry name" value="Beta_helix"/>
    <property type="match status" value="2"/>
</dbReference>
<feature type="non-terminal residue" evidence="8">
    <location>
        <position position="4208"/>
    </location>
</feature>
<dbReference type="SMART" id="SM00710">
    <property type="entry name" value="PbH1"/>
    <property type="match status" value="18"/>
</dbReference>
<feature type="disulfide bond" evidence="4">
    <location>
        <begin position="2401"/>
        <end position="2410"/>
    </location>
</feature>
<dbReference type="InterPro" id="IPR012334">
    <property type="entry name" value="Pectin_lyas_fold"/>
</dbReference>
<sequence length="4208" mass="469908">TNTAWIPSQSPVIINKTIEIRPSVTLEIHAGVSVIFTKPDAGIQIFGSLVTKGIPGLTAMFSSDYPVTSFKNKWKGLELKPGGTLNIAHSVIRQGDICVQGTSEDMNINFGTFYSCNTALRVREGINLTVTKEEFIPETTFKIRNSEFIYNQYGIQFQGTTEKPSLFIKKCNISLSSGYGIHIGNWFNRALNDVLSRLYIDMSSIERNSNHGIYSGSTGRASIFVNNTIIKGHTGSIGIYSYRRYASSYTENITIMNSELSNNRLQSVYMYCYRCYYSVLTIINTTFESNFDRSSVEVYHSGEVSISIIGNSFHNCRGWNPVIGLSKVGHQSDLEVFGNTFRNSYAVISVNGPDSIMPINIQENVFMNNTRVSSNSKTSLITISNARLNFTRNSVQSCLMYSLVDIKDGVEHIFFQNKFIDNLLTPCYIKVESIFNRTHAISASYNFWGETDTDTIKSMICDFFVDSRVALVTVEQFYIDITMLSTLNISNAFEFIKQSDEKVYIVEGIFDSSVPLLFPEDSTFIVNRSILIAENGDVQISKASFNFSQDRGMRSYGKLEITNSELQGRDLKWTGFHIYEKGSKGRASIFVNNTVIKGHTGSIGIYSYRRYAKSYTENITIMNSELSNNRLQSVYMYCYTCFYSVLTLINTTFGSNFDRSSVEVYHSGEVSISIIGNSFHNCRGSYPVIGLSKVGHQSDLEVFGNTFRNSYAVISVNGPDSIMPINIQGNVFMNSTQVSSNDKTSLITISNAILNFTRNSVQSCFMYSLVDIKDGVEHIFSQNKFIDNLLTPCYIKVESIFNRTHAISASYNFWGHTDTDTIKSKICDFFVDSRAALVTIEEFYIDITMLSTLNISNAFEFIQQSDQNVYIVEGIFDSSVPLLFPEDSTFIINRSILIAENGDVQISKAFFNFSQDRGIRSYGKLEITNSELQGRDFKWTGFHIYKKGLNLQNVTLRDVKMCIEVLESCDVNIDSITVWNTDNFLGADELIGELDIYFRNSNITVNNEMLKVKFRKSYSIVIRDDSSIFSSNIGKIFEISELQTQDRITNISFDLFGSNLNSYGTHSYYQIIMNSCSGYLNSLIRNSSFYCTNANSKNVYIRTQANNINVTQNIFRMAEKSFDLRLTCRKSSKLSMDLERKINIFHNSFNGLSSGYDVYIYERYSHGQIHFFHVYDNVFTHSSLAINRYGMYLNLLGSYAHNLFEIKGNCFTSVKNYAVYIVGNVGVTFISENTFHQGIDSVKIDVHNSDLNLTKSDNVFVENVGSTAVLNLLQPNVNVLPILLLRNIFQNNLNTILLFRSPNMFIFHNIFENPNGTFNIKINSAAQYQNEIVNASLNFWGTTNVKEIGQKIYDKNYDDALMDVLFRPYLGSRNFSDIQNEEPPFISITGEIGGRVNGELTLTVDRSPYTVTANIEVREFDTLTLDPGVTLLFNKDFGINVVGTLMVNGSNEMPVMMLETVYGEAWRGIDINTVEGIYPTSLCYLHVNGTLEGIVLKRNYAEMKNISSTFSKGHGFTINLQQTSGNESCSIFEEFTAANNKKNGLQINSADKITVTKILISKCNVYHNDESGFSVHANIETVIEDCLIKENKQRGVYVEQSKGGDIFIKSSTLHRNTLYALEVLATNKIVVDSCFVTENSPINYYSYGACKITHGKLPILGFNVTFLNNTFSYNQKHGIYLSQRSHTSGSLTFYMRFNRFSFERRVLYLYRNNYYKYAAKIDISHNIFNNNKETSETLINLVLGNEDSLDVVENTFTNNTAKDIFKISLTSYSVNSELKNEIRIFENIFKDNTLTDSCLNLKSYHVVSVNRNTFMNRRTTSMCELQAPVFDEAYSINATHNYWGSSSLVDVLKVVCGFDRSMEKSYVYYMPFSTSEENNDFVPYAQDDFDVHNVLGGEITGTFTIEYTEEAKRISRSIFIRTNASLNIANGIEMQFDKKRGIYIQGNLSIEAGESESLFTNGSLSSIWYGIVLSSKDTGHLKLHDAHISNTEIGIQSKDKFLDLKNITINNSHGACLSMLSGAEGKFDFDGSLFHNCVNHGIFLSRHINASFTGLDISSAYEGIQLITYQTGHLTLDNIGIKNTAQFAVHVEFKHRYHAGNITIHKMKVTDSQTGFYLIVDNYYSPNNIQIRDNTFNNISRNAMQIDIPHYQRSYYSSQNGAQRFVDIGYNTFTETCGVTLNTWNSVNTSFHDKDFTGSSCPKNDKCFFSISADGSRDIPYHVFDIFTNKFMGIDGYCVIELKSNRYFSYSKGTVQFNSFLLNKVSRGVVVLDTSYFNISQNIFDNHDSTFDLYTTGSGDAKINATKNWFGNMTLSLVYDRIYDGRQDPSLMYVIVAPLLLEWKLDCSLVNNCSNQGQCVSPNRCRCFSGWTGKNCTKYDCSDVNHCYGNGRCVGPNKCDCHSGWEGETCIIALCIDVKNCSEHGICLRPGVCKCASTFTGKDCSQCVPLHWGPFCSQCPDCQHGTCNLTTGMCECIGVNWSDDLCDKCTETYYGPDCLPLITALQVVPNQGSDKGGTVVHVWGHNFPDLTGHMYICKFGSERVNGTWKAWNHVTCTAPQHEEGSIFLEVSPNGTDFTNNKIIFTYYATCPQGACGRHLDPPRGQCLFGGCSCNLPWTGDGCTIELLAPKIMPPEESQYIVEGTKYHYDLNLTQGNLPVRWELNQYPVGMTIDDRTGQVEWGFTISTLTHHIITATVTNIIGKDVVSWQLLVSISYSAFVTKIKPEGILPMPTTVTIMGKVIFKNLVQPKVVPVDVRVISSYSKRINVLPALTDPLSPSSFSVTYYPYSDDVGIISAVASHPVVEPSGNGAFNWTVLGVRCSPHYVKWNAVIENSTVVFKNITSLVNVGDQPIFNISSRVDGISGTYFQSPKMSSTVKKIFLDSLEAFETFTFDFIVTDARPLNGRIYIIFSTLEGTETRLQVNMQFSVRKPLLVFAPTSIRENIVRGTQKILDVQVHNDGEVAAKDVIVSLPNDNRLSLVSFKTVDSLNSNENNDGITISPNEVAMMSLVVTTGLNDGLGEMSGTIVLNTDLTAASLSYRFYITSLSKLNLTISVKDEYTYFASGAPLVSGAEVRLINPRRQYSEKRYTTNETGFVVFEDIHEDQYTLYAQAEGHSSYSAVILASPDSDTQEVFLERIAVKYTWTVTPTTVQDKYVIALESTFETQVPMPVVTVDPAKVNTIPYELGEEDTMEFTITNHGLIRADDVRFALPLNHLYLNFNMTVDEIGSVPANTTIKVSILVTLKNTRKKRSSASASVCGMAVLYDYICGSKRTRNLDITLTREYPGRPPLPCSGGRGWGSVVSIGEVSYSVETSDTASGSSITYNPVTPLSCDCAAALIKSCALPLGLNNFAGCRLALSSLATSFSDENTGGSAVIGSLNALLGLIDTFFGCVARFLGPAGSTASTLYTAARCLVDVYNNCENGGRRRRDVSGEVVNNLLDAAKPVDNFMSMMKQILNDENMYDVDSSWYGAFRTVIADESQLGVQLSSDEFSNILSTIIDETQKSTLKKFLQRWNNTATAWKDGTLNTLDGTEDIINLKNLNSGIQQYINDFKSAKTKGFDTIFDVFDHATKTYKTAEQEAKSGSSGGSSKSVCAKVRVRIVQELVLTRDAFNARLEIENGETSALENIMVEIRITQTYGNGEYSKDKFSIGKPSLIGISDVDGEGTLGKDLSGSAEWLMIPYSTAAPQEDTLYDVGGQLSYRVGGSNFSVPLLPDTITVKPNPSLVVHYFHEKYVRGDDPLTTDVVEPIIPFSLAVSVMNAGFGIARALRISSAQPEIIENEKGLLITFKIVGAQLGNNQIAPSLSVDFGDINSDETKTARWLLTSTLKGTFYNYTATFENINPLGDPQLSLLDELEYHELIHLVRIDTDHFIDDLDDFLVNDVVDSNAMPDKLYNSQNGSEVYDVYTGHISELYTSSYVRSQNKVYTVVHLKVTANASTWTYTRIENNITSSNSVDSQYLLQCESSSNRKLMIEKNVWQTTHILDKFFLHIFDFFPSNETAEESVEVTYDITFGPRNMYAPIFNMTSYSQTVPFDVLIGSVILTLSGYDIDNDQTSFEIDDENIKSVFTIDETLGNIRTKVPLNTTAVYQFKVMLVDHGIPPMSSMTNITISVTDYTVSSVPSRDNAITISTSLTSDRTSTTTNSAGSSSTEETVGGDTSTRSIEMYTSESQATPTITTESSIPDEQRNHTYTTSTVTAKPTT</sequence>
<dbReference type="SUPFAM" id="SSF81296">
    <property type="entry name" value="E set domains"/>
    <property type="match status" value="1"/>
</dbReference>
<dbReference type="SUPFAM" id="SSF51126">
    <property type="entry name" value="Pectin lyase-like"/>
    <property type="match status" value="4"/>
</dbReference>
<dbReference type="CDD" id="cd00055">
    <property type="entry name" value="EGF_Lam"/>
    <property type="match status" value="1"/>
</dbReference>
<dbReference type="InterPro" id="IPR002049">
    <property type="entry name" value="LE_dom"/>
</dbReference>
<feature type="domain" description="Cadherin" evidence="7">
    <location>
        <begin position="4029"/>
        <end position="4129"/>
    </location>
</feature>
<dbReference type="GO" id="GO:0042995">
    <property type="term" value="C:cell projection"/>
    <property type="evidence" value="ECO:0007669"/>
    <property type="project" value="UniProtKB-SubCell"/>
</dbReference>
<evidence type="ECO:0000259" key="7">
    <source>
        <dbReference type="PROSITE" id="PS50268"/>
    </source>
</evidence>
<dbReference type="SUPFAM" id="SSF49313">
    <property type="entry name" value="Cadherin-like"/>
    <property type="match status" value="1"/>
</dbReference>
<evidence type="ECO:0000313" key="9">
    <source>
        <dbReference type="Proteomes" id="UP000596742"/>
    </source>
</evidence>
<dbReference type="InterPro" id="IPR050906">
    <property type="entry name" value="Notch_signaling"/>
</dbReference>
<gene>
    <name evidence="8" type="ORF">MGAL_10B043364</name>
</gene>
<name>A0A8B6FJC3_MYTGA</name>
<dbReference type="PROSITE" id="PS50026">
    <property type="entry name" value="EGF_3"/>
    <property type="match status" value="2"/>
</dbReference>
<dbReference type="PROSITE" id="PS01186">
    <property type="entry name" value="EGF_2"/>
    <property type="match status" value="2"/>
</dbReference>
<evidence type="ECO:0008006" key="10">
    <source>
        <dbReference type="Google" id="ProtNLM"/>
    </source>
</evidence>
<dbReference type="CDD" id="cd00054">
    <property type="entry name" value="EGF_CA"/>
    <property type="match status" value="1"/>
</dbReference>
<dbReference type="CDD" id="cd11304">
    <property type="entry name" value="Cadherin_repeat"/>
    <property type="match status" value="1"/>
</dbReference>
<comment type="subcellular location">
    <subcellularLocation>
        <location evidence="1">Cell projection</location>
    </subcellularLocation>
</comment>
<dbReference type="GO" id="GO:0045746">
    <property type="term" value="P:negative regulation of Notch signaling pathway"/>
    <property type="evidence" value="ECO:0007669"/>
    <property type="project" value="TreeGrafter"/>
</dbReference>
<evidence type="ECO:0000256" key="1">
    <source>
        <dbReference type="ARBA" id="ARBA00004316"/>
    </source>
</evidence>
<feature type="region of interest" description="Disordered" evidence="5">
    <location>
        <begin position="4135"/>
        <end position="4208"/>
    </location>
</feature>
<dbReference type="GO" id="GO:0005509">
    <property type="term" value="F:calcium ion binding"/>
    <property type="evidence" value="ECO:0007669"/>
    <property type="project" value="UniProtKB-UniRule"/>
</dbReference>
<reference evidence="8" key="1">
    <citation type="submission" date="2018-11" db="EMBL/GenBank/DDBJ databases">
        <authorList>
            <person name="Alioto T."/>
            <person name="Alioto T."/>
        </authorList>
    </citation>
    <scope>NUCLEOTIDE SEQUENCE</scope>
</reference>
<accession>A0A8B6FJC3</accession>
<evidence type="ECO:0000256" key="5">
    <source>
        <dbReference type="SAM" id="MobiDB-lite"/>
    </source>
</evidence>
<protein>
    <recommendedName>
        <fullName evidence="10">Right handed beta helix domain-containing protein</fullName>
    </recommendedName>
</protein>
<dbReference type="PANTHER" id="PTHR24044">
    <property type="entry name" value="NOTCH LIGAND FAMILY MEMBER"/>
    <property type="match status" value="1"/>
</dbReference>
<dbReference type="Pfam" id="PF00028">
    <property type="entry name" value="Cadherin"/>
    <property type="match status" value="1"/>
</dbReference>
<dbReference type="Gene3D" id="2.160.20.10">
    <property type="entry name" value="Single-stranded right-handed beta-helix, Pectin lyase-like"/>
    <property type="match status" value="3"/>
</dbReference>
<dbReference type="PROSITE" id="PS50268">
    <property type="entry name" value="CADHERIN_2"/>
    <property type="match status" value="1"/>
</dbReference>
<dbReference type="Gene3D" id="2.60.40.60">
    <property type="entry name" value="Cadherins"/>
    <property type="match status" value="1"/>
</dbReference>
<feature type="domain" description="EGF-like" evidence="6">
    <location>
        <begin position="2343"/>
        <end position="2377"/>
    </location>
</feature>
<comment type="caution">
    <text evidence="4">Lacks conserved residue(s) required for the propagation of feature annotation.</text>
</comment>
<dbReference type="Gene3D" id="2.60.40.10">
    <property type="entry name" value="Immunoglobulins"/>
    <property type="match status" value="2"/>
</dbReference>
<dbReference type="SMART" id="SM00181">
    <property type="entry name" value="EGF"/>
    <property type="match status" value="4"/>
</dbReference>
<dbReference type="InterPro" id="IPR002909">
    <property type="entry name" value="IPT_dom"/>
</dbReference>
<evidence type="ECO:0000256" key="4">
    <source>
        <dbReference type="PROSITE-ProRule" id="PRU00076"/>
    </source>
</evidence>
<keyword evidence="3" id="KW-0106">Calcium</keyword>
<dbReference type="Gene3D" id="2.10.25.10">
    <property type="entry name" value="Laminin"/>
    <property type="match status" value="2"/>
</dbReference>
<dbReference type="PROSITE" id="PS00022">
    <property type="entry name" value="EGF_1"/>
    <property type="match status" value="3"/>
</dbReference>
<dbReference type="Proteomes" id="UP000596742">
    <property type="component" value="Unassembled WGS sequence"/>
</dbReference>
<comment type="caution">
    <text evidence="8">The sequence shown here is derived from an EMBL/GenBank/DDBJ whole genome shotgun (WGS) entry which is preliminary data.</text>
</comment>
<feature type="compositionally biased region" description="Low complexity" evidence="5">
    <location>
        <begin position="4135"/>
        <end position="4156"/>
    </location>
</feature>
<evidence type="ECO:0000256" key="2">
    <source>
        <dbReference type="ARBA" id="ARBA00023273"/>
    </source>
</evidence>
<evidence type="ECO:0000256" key="3">
    <source>
        <dbReference type="PROSITE-ProRule" id="PRU00043"/>
    </source>
</evidence>
<dbReference type="InterPro" id="IPR015919">
    <property type="entry name" value="Cadherin-like_sf"/>
</dbReference>
<dbReference type="CDD" id="cd00102">
    <property type="entry name" value="IPT"/>
    <property type="match status" value="1"/>
</dbReference>
<dbReference type="InterPro" id="IPR002126">
    <property type="entry name" value="Cadherin-like_dom"/>
</dbReference>
<keyword evidence="4" id="KW-0245">EGF-like domain</keyword>